<reference evidence="3 4" key="1">
    <citation type="submission" date="2024-09" db="EMBL/GenBank/DDBJ databases">
        <authorList>
            <person name="Sun Q."/>
            <person name="Mori K."/>
        </authorList>
    </citation>
    <scope>NUCLEOTIDE SEQUENCE [LARGE SCALE GENOMIC DNA]</scope>
    <source>
        <strain evidence="3 4">JCM 12763</strain>
    </source>
</reference>
<dbReference type="PANTHER" id="PTHR33542">
    <property type="entry name" value="SIROHYDROCHLORIN FERROCHELATASE, CHLOROPLASTIC"/>
    <property type="match status" value="1"/>
</dbReference>
<organism evidence="3 4">
    <name type="scientific">Ornithinimicrobium kibberense</name>
    <dbReference type="NCBI Taxonomy" id="282060"/>
    <lineage>
        <taxon>Bacteria</taxon>
        <taxon>Bacillati</taxon>
        <taxon>Actinomycetota</taxon>
        <taxon>Actinomycetes</taxon>
        <taxon>Micrococcales</taxon>
        <taxon>Ornithinimicrobiaceae</taxon>
        <taxon>Ornithinimicrobium</taxon>
    </lineage>
</organism>
<gene>
    <name evidence="3" type="ORF">ACFFN0_13885</name>
</gene>
<dbReference type="PANTHER" id="PTHR33542:SF5">
    <property type="entry name" value="FERROCHELATASE CHE1"/>
    <property type="match status" value="1"/>
</dbReference>
<dbReference type="InterPro" id="IPR050963">
    <property type="entry name" value="Sirohydro_Cobaltochel/CbiX"/>
</dbReference>
<evidence type="ECO:0000256" key="1">
    <source>
        <dbReference type="ARBA" id="ARBA00022723"/>
    </source>
</evidence>
<keyword evidence="4" id="KW-1185">Reference proteome</keyword>
<accession>A0ABV5V5S1</accession>
<comment type="caution">
    <text evidence="3">The sequence shown here is derived from an EMBL/GenBank/DDBJ whole genome shotgun (WGS) entry which is preliminary data.</text>
</comment>
<dbReference type="EMBL" id="JBHMAX010000024">
    <property type="protein sequence ID" value="MFB9733136.1"/>
    <property type="molecule type" value="Genomic_DNA"/>
</dbReference>
<keyword evidence="1" id="KW-0479">Metal-binding</keyword>
<proteinExistence type="predicted"/>
<keyword evidence="2" id="KW-0456">Lyase</keyword>
<dbReference type="InterPro" id="IPR002762">
    <property type="entry name" value="CbiX-like"/>
</dbReference>
<dbReference type="Pfam" id="PF01903">
    <property type="entry name" value="CbiX"/>
    <property type="match status" value="2"/>
</dbReference>
<dbReference type="CDD" id="cd03416">
    <property type="entry name" value="CbiX_SirB_N"/>
    <property type="match status" value="1"/>
</dbReference>
<protein>
    <submittedName>
        <fullName evidence="3">Sirohydrochlorin chelatase</fullName>
    </submittedName>
</protein>
<dbReference type="SUPFAM" id="SSF53800">
    <property type="entry name" value="Chelatase"/>
    <property type="match status" value="1"/>
</dbReference>
<dbReference type="RefSeq" id="WP_141337958.1">
    <property type="nucleotide sequence ID" value="NZ_JBHMAX010000024.1"/>
</dbReference>
<dbReference type="Proteomes" id="UP001589613">
    <property type="component" value="Unassembled WGS sequence"/>
</dbReference>
<evidence type="ECO:0000313" key="4">
    <source>
        <dbReference type="Proteomes" id="UP001589613"/>
    </source>
</evidence>
<sequence length="257" mass="26275">MTGRCPLPLPGRTTAGEGRRPLVVAAHGTASEEGQRVVRDCAARAGALLGLPSPPSVGFVDVCGPTLQEVLAGLSDPVVVPFFLASGYHVRHDVPSAVVTMPRASVTPALGAEEEVLQALTDRVLQARPWAVEGRAGEGGAMRLRAVLVVGAGSSVDAARAEVAQISGLLGARLGVATGTAFLSGPGPRPEEELSRLTEEGRESGHVVVAAHLLSPGHFLDRAHRVAAAAGTVATAPLGTHDALAALVARRYREATA</sequence>
<evidence type="ECO:0000256" key="2">
    <source>
        <dbReference type="ARBA" id="ARBA00023239"/>
    </source>
</evidence>
<dbReference type="Gene3D" id="3.40.50.1400">
    <property type="match status" value="2"/>
</dbReference>
<evidence type="ECO:0000313" key="3">
    <source>
        <dbReference type="EMBL" id="MFB9733136.1"/>
    </source>
</evidence>
<name>A0ABV5V5S1_9MICO</name>